<sequence length="119" mass="12974">MNPKSHQVVIGTILIALTGAAPTLQNTYAVGSSLGNPASQQASPAFLGGGSFGYKIFKRILKLIMESYMEGRFNPGQSEYEIPQLLQGGYPQRGVRGGHDFKYETYSRHPGFQASQEYA</sequence>
<organism evidence="1 2">
    <name type="scientific">Entomophthora muscae</name>
    <dbReference type="NCBI Taxonomy" id="34485"/>
    <lineage>
        <taxon>Eukaryota</taxon>
        <taxon>Fungi</taxon>
        <taxon>Fungi incertae sedis</taxon>
        <taxon>Zoopagomycota</taxon>
        <taxon>Entomophthoromycotina</taxon>
        <taxon>Entomophthoromycetes</taxon>
        <taxon>Entomophthorales</taxon>
        <taxon>Entomophthoraceae</taxon>
        <taxon>Entomophthora</taxon>
    </lineage>
</organism>
<gene>
    <name evidence="1" type="ORF">DSO57_1031948</name>
</gene>
<accession>A0ACC2TYT3</accession>
<protein>
    <submittedName>
        <fullName evidence="1">Uncharacterized protein</fullName>
    </submittedName>
</protein>
<dbReference type="Proteomes" id="UP001165960">
    <property type="component" value="Unassembled WGS sequence"/>
</dbReference>
<keyword evidence="2" id="KW-1185">Reference proteome</keyword>
<proteinExistence type="predicted"/>
<evidence type="ECO:0000313" key="1">
    <source>
        <dbReference type="EMBL" id="KAJ9079777.1"/>
    </source>
</evidence>
<comment type="caution">
    <text evidence="1">The sequence shown here is derived from an EMBL/GenBank/DDBJ whole genome shotgun (WGS) entry which is preliminary data.</text>
</comment>
<dbReference type="EMBL" id="QTSX02001655">
    <property type="protein sequence ID" value="KAJ9079777.1"/>
    <property type="molecule type" value="Genomic_DNA"/>
</dbReference>
<evidence type="ECO:0000313" key="2">
    <source>
        <dbReference type="Proteomes" id="UP001165960"/>
    </source>
</evidence>
<name>A0ACC2TYT3_9FUNG</name>
<reference evidence="1" key="1">
    <citation type="submission" date="2022-04" db="EMBL/GenBank/DDBJ databases">
        <title>Genome of the entomopathogenic fungus Entomophthora muscae.</title>
        <authorList>
            <person name="Elya C."/>
            <person name="Lovett B.R."/>
            <person name="Lee E."/>
            <person name="Macias A.M."/>
            <person name="Hajek A.E."/>
            <person name="De Bivort B.L."/>
            <person name="Kasson M.T."/>
            <person name="De Fine Licht H.H."/>
            <person name="Stajich J.E."/>
        </authorList>
    </citation>
    <scope>NUCLEOTIDE SEQUENCE</scope>
    <source>
        <strain evidence="1">Berkeley</strain>
    </source>
</reference>